<feature type="compositionally biased region" description="Basic residues" evidence="1">
    <location>
        <begin position="270"/>
        <end position="283"/>
    </location>
</feature>
<feature type="compositionally biased region" description="Polar residues" evidence="1">
    <location>
        <begin position="80"/>
        <end position="97"/>
    </location>
</feature>
<dbReference type="Pfam" id="PF08632">
    <property type="entry name" value="Zds_C"/>
    <property type="match status" value="1"/>
</dbReference>
<organism evidence="3 4">
    <name type="scientific">Paracoccidioides brasiliensis (strain Pb18)</name>
    <dbReference type="NCBI Taxonomy" id="502780"/>
    <lineage>
        <taxon>Eukaryota</taxon>
        <taxon>Fungi</taxon>
        <taxon>Dikarya</taxon>
        <taxon>Ascomycota</taxon>
        <taxon>Pezizomycotina</taxon>
        <taxon>Eurotiomycetes</taxon>
        <taxon>Eurotiomycetidae</taxon>
        <taxon>Onygenales</taxon>
        <taxon>Ajellomycetaceae</taxon>
        <taxon>Paracoccidioides</taxon>
    </lineage>
</organism>
<dbReference type="InterPro" id="IPR013941">
    <property type="entry name" value="ZDS1_C"/>
</dbReference>
<dbReference type="InParanoid" id="C1G8C6"/>
<dbReference type="GO" id="GO:0010971">
    <property type="term" value="P:positive regulation of G2/M transition of mitotic cell cycle"/>
    <property type="evidence" value="ECO:0007669"/>
    <property type="project" value="TreeGrafter"/>
</dbReference>
<feature type="compositionally biased region" description="Basic and acidic residues" evidence="1">
    <location>
        <begin position="539"/>
        <end position="555"/>
    </location>
</feature>
<dbReference type="PANTHER" id="PTHR28089:SF1">
    <property type="entry name" value="PROTEIN ZDS1-RELATED"/>
    <property type="match status" value="1"/>
</dbReference>
<dbReference type="GO" id="GO:0030010">
    <property type="term" value="P:establishment of cell polarity"/>
    <property type="evidence" value="ECO:0007669"/>
    <property type="project" value="TreeGrafter"/>
</dbReference>
<dbReference type="OMA" id="VDYNWTR"/>
<dbReference type="EMBL" id="KN275960">
    <property type="protein sequence ID" value="EEH47428.2"/>
    <property type="molecule type" value="Genomic_DNA"/>
</dbReference>
<evidence type="ECO:0000313" key="4">
    <source>
        <dbReference type="Proteomes" id="UP000001628"/>
    </source>
</evidence>
<feature type="domain" description="Protein Zds1 C-terminal" evidence="2">
    <location>
        <begin position="658"/>
        <end position="710"/>
    </location>
</feature>
<dbReference type="eggNOG" id="ENOG502S3J1">
    <property type="taxonomic scope" value="Eukaryota"/>
</dbReference>
<reference evidence="3 4" key="1">
    <citation type="journal article" date="2011" name="PLoS Genet.">
        <title>Comparative genomic analysis of human fungal pathogens causing paracoccidioidomycosis.</title>
        <authorList>
            <person name="Desjardins C.A."/>
            <person name="Champion M.D."/>
            <person name="Holder J.W."/>
            <person name="Muszewska A."/>
            <person name="Goldberg J."/>
            <person name="Bailao A.M."/>
            <person name="Brigido M.M."/>
            <person name="Ferreira M.E."/>
            <person name="Garcia A.M."/>
            <person name="Grynberg M."/>
            <person name="Gujja S."/>
            <person name="Heiman D.I."/>
            <person name="Henn M.R."/>
            <person name="Kodira C.D."/>
            <person name="Leon-Narvaez H."/>
            <person name="Longo L.V."/>
            <person name="Ma L.J."/>
            <person name="Malavazi I."/>
            <person name="Matsuo A.L."/>
            <person name="Morais F.V."/>
            <person name="Pereira M."/>
            <person name="Rodriguez-Brito S."/>
            <person name="Sakthikumar S."/>
            <person name="Salem-Izacc S.M."/>
            <person name="Sykes S.M."/>
            <person name="Teixeira M.M."/>
            <person name="Vallejo M.C."/>
            <person name="Walter M.E."/>
            <person name="Yandava C."/>
            <person name="Young S."/>
            <person name="Zeng Q."/>
            <person name="Zucker J."/>
            <person name="Felipe M.S."/>
            <person name="Goldman G.H."/>
            <person name="Haas B.J."/>
            <person name="McEwen J.G."/>
            <person name="Nino-Vega G."/>
            <person name="Puccia R."/>
            <person name="San-Blas G."/>
            <person name="Soares C.M."/>
            <person name="Birren B.W."/>
            <person name="Cuomo C.A."/>
        </authorList>
    </citation>
    <scope>NUCLEOTIDE SEQUENCE [LARGE SCALE GENOMIC DNA]</scope>
    <source>
        <strain evidence="3 4">Pb18</strain>
    </source>
</reference>
<sequence length="820" mass="91101">MYDDDYDQRHSKYLSYIPSSMNESLSVLPYTRENLQTPSDPDNLQQSLPIRTSSIDRAGENGHNRQPMAEKGSTEPMNGGQLSSMLTRSPSSKTSKSIPLDDIDYESNPAAVAQELNNLAALRRMSLDVGAADPDFPSFGANFGVPPIPPSAPSDSNDASQLFWVPARLHPGLAPKEFKSFLDGKAEQLKRRSGELSMTDSGLQIQGSTGGLRRRKSMLSRQIDTSGSGSQNEEGGLDAVSEEPSTVQGNGNDLMLDDKPILPPAPPGHSLRRSTRTTYRRGSLKTGERIPYSRRAPRNSNSDAEAMPQRSPPSCEDDLPILRLTRVSTDPVHGPGASGYSRPVTRTQPDTSSTATHGFSAFDSLRDAASDHSSSGTRSLSSSQSQTWSSQVDHSGQRISETPTAGQNVPQIIETHPTDSKESAPTSPLTSTQSHIPARKSSHDPPPSQPPQTPLLPEPTGSRSSKRAALIKQPRESSQTVNEIASHQTALSGNTTKTDTLSFIPTLTDHSNKRSDSKKSKDKKDGEGSRKSSWTWLRGSEEKDKEKKKEEESKKSKSRLPKITEKAHDNTRLDVLQTSIDGAQKGRESVIIDRAEIKLEEERRKDHAKKSLGIEQKKEKETSLFSSFFGGKKKGHHDSGHRKHSGRNYSPETLPRELKPDIDYHWTRFPIAKEREIYRDAHWKLANPKRPLHSQVLLSNFMYSYLAKVQQMHPTLSLGPSALQTQQRKLEPTQSEDHSQYQRYQQGREHDRYNKGNYYNDSQLYDYDGDDRDDHQWSLSGGHCHSQNGSIYGPGHQPPQYASHSSFGDDPQLDDDDDMW</sequence>
<feature type="compositionally biased region" description="Polar residues" evidence="1">
    <location>
        <begin position="476"/>
        <end position="509"/>
    </location>
</feature>
<name>C1G8C6_PARBD</name>
<dbReference type="InterPro" id="IPR040206">
    <property type="entry name" value="Zds1/2"/>
</dbReference>
<keyword evidence="4" id="KW-1185">Reference proteome</keyword>
<accession>C1G8C6</accession>
<protein>
    <recommendedName>
        <fullName evidence="2">Protein Zds1 C-terminal domain-containing protein</fullName>
    </recommendedName>
</protein>
<feature type="compositionally biased region" description="Pro residues" evidence="1">
    <location>
        <begin position="444"/>
        <end position="457"/>
    </location>
</feature>
<dbReference type="AlphaFoldDB" id="C1G8C6"/>
<dbReference type="STRING" id="502780.C1G8C6"/>
<feature type="compositionally biased region" description="Polar residues" evidence="1">
    <location>
        <begin position="344"/>
        <end position="357"/>
    </location>
</feature>
<dbReference type="HOGENOM" id="CLU_004908_0_0_1"/>
<feature type="region of interest" description="Disordered" evidence="1">
    <location>
        <begin position="192"/>
        <end position="580"/>
    </location>
</feature>
<dbReference type="RefSeq" id="XP_010759071.1">
    <property type="nucleotide sequence ID" value="XM_010760769.1"/>
</dbReference>
<feature type="compositionally biased region" description="Polar residues" evidence="1">
    <location>
        <begin position="392"/>
        <end position="410"/>
    </location>
</feature>
<gene>
    <name evidence="3" type="ORF">PADG_03512</name>
</gene>
<evidence type="ECO:0000313" key="3">
    <source>
        <dbReference type="EMBL" id="EEH47428.2"/>
    </source>
</evidence>
<feature type="region of interest" description="Disordered" evidence="1">
    <location>
        <begin position="55"/>
        <end position="101"/>
    </location>
</feature>
<feature type="region of interest" description="Disordered" evidence="1">
    <location>
        <begin position="778"/>
        <end position="820"/>
    </location>
</feature>
<dbReference type="Proteomes" id="UP000001628">
    <property type="component" value="Unassembled WGS sequence"/>
</dbReference>
<feature type="compositionally biased region" description="Polar residues" evidence="1">
    <location>
        <begin position="423"/>
        <end position="435"/>
    </location>
</feature>
<dbReference type="GeneID" id="22582806"/>
<dbReference type="PANTHER" id="PTHR28089">
    <property type="entry name" value="PROTEIN ZDS1-RELATED"/>
    <property type="match status" value="1"/>
</dbReference>
<proteinExistence type="predicted"/>
<dbReference type="KEGG" id="pbn:PADG_03512"/>
<dbReference type="SMART" id="SM01327">
    <property type="entry name" value="Zds_C"/>
    <property type="match status" value="1"/>
</dbReference>
<dbReference type="VEuPathDB" id="FungiDB:PADG_03512"/>
<feature type="compositionally biased region" description="Basic residues" evidence="1">
    <location>
        <begin position="631"/>
        <end position="646"/>
    </location>
</feature>
<feature type="compositionally biased region" description="Polar residues" evidence="1">
    <location>
        <begin position="196"/>
        <end position="207"/>
    </location>
</feature>
<feature type="region of interest" description="Disordered" evidence="1">
    <location>
        <begin position="628"/>
        <end position="655"/>
    </location>
</feature>
<feature type="compositionally biased region" description="Low complexity" evidence="1">
    <location>
        <begin position="371"/>
        <end position="391"/>
    </location>
</feature>
<evidence type="ECO:0000256" key="1">
    <source>
        <dbReference type="SAM" id="MobiDB-lite"/>
    </source>
</evidence>
<feature type="compositionally biased region" description="Acidic residues" evidence="1">
    <location>
        <begin position="811"/>
        <end position="820"/>
    </location>
</feature>
<feature type="compositionally biased region" description="Polar residues" evidence="1">
    <location>
        <begin position="219"/>
        <end position="233"/>
    </location>
</feature>
<feature type="compositionally biased region" description="Basic and acidic residues" evidence="1">
    <location>
        <begin position="562"/>
        <end position="572"/>
    </location>
</feature>
<dbReference type="OrthoDB" id="443981at2759"/>
<feature type="compositionally biased region" description="Basic and acidic residues" evidence="1">
    <location>
        <begin position="510"/>
        <end position="530"/>
    </location>
</feature>
<dbReference type="GO" id="GO:0005737">
    <property type="term" value="C:cytoplasm"/>
    <property type="evidence" value="ECO:0007669"/>
    <property type="project" value="TreeGrafter"/>
</dbReference>
<evidence type="ECO:0000259" key="2">
    <source>
        <dbReference type="SMART" id="SM01327"/>
    </source>
</evidence>